<dbReference type="OrthoDB" id="531205at2"/>
<organism evidence="1 2">
    <name type="scientific">Pseudomonas syringae</name>
    <dbReference type="NCBI Taxonomy" id="317"/>
    <lineage>
        <taxon>Bacteria</taxon>
        <taxon>Pseudomonadati</taxon>
        <taxon>Pseudomonadota</taxon>
        <taxon>Gammaproteobacteria</taxon>
        <taxon>Pseudomonadales</taxon>
        <taxon>Pseudomonadaceae</taxon>
        <taxon>Pseudomonas</taxon>
    </lineage>
</organism>
<keyword evidence="1" id="KW-0132">Cell division</keyword>
<gene>
    <name evidence="1" type="ORF">BW686_13620</name>
</gene>
<dbReference type="SUPFAM" id="SSF52540">
    <property type="entry name" value="P-loop containing nucleoside triphosphate hydrolases"/>
    <property type="match status" value="1"/>
</dbReference>
<protein>
    <submittedName>
        <fullName evidence="1">Cell division protein ZipA</fullName>
    </submittedName>
</protein>
<accession>A0A244ER23</accession>
<dbReference type="Gene3D" id="3.40.50.300">
    <property type="entry name" value="P-loop containing nucleotide triphosphate hydrolases"/>
    <property type="match status" value="1"/>
</dbReference>
<dbReference type="EMBL" id="MTSA01000009">
    <property type="protein sequence ID" value="OUM06965.1"/>
    <property type="molecule type" value="Genomic_DNA"/>
</dbReference>
<reference evidence="1 2" key="1">
    <citation type="submission" date="2017-01" db="EMBL/GenBank/DDBJ databases">
        <authorList>
            <person name="Mah S.A."/>
            <person name="Swanson W.J."/>
            <person name="Moy G.W."/>
            <person name="Vacquier V.D."/>
        </authorList>
    </citation>
    <scope>NUCLEOTIDE SEQUENCE [LARGE SCALE GENOMIC DNA]</scope>
    <source>
        <strain evidence="1">PDD-32b-74</strain>
    </source>
</reference>
<proteinExistence type="predicted"/>
<evidence type="ECO:0000313" key="1">
    <source>
        <dbReference type="EMBL" id="OUM06965.1"/>
    </source>
</evidence>
<dbReference type="RefSeq" id="WP_084917511.1">
    <property type="nucleotide sequence ID" value="NZ_MTSA01000009.1"/>
</dbReference>
<sequence length="161" mass="17863">MTAPTLHLMCGKIASGKSTLAKTLATEYSAILLSEDYWLSRLYPDDITSVADYVRFAHRIRDVVGPLVVSLLQSGVTVVLDFPANTHADRQWLRTLAEESGTAHCLHFLDVEDDICLARLHARNHNAEHDFSATDAEFRLITGYFRSPDAAEGLNILVHNA</sequence>
<comment type="caution">
    <text evidence="1">The sequence shown here is derived from an EMBL/GenBank/DDBJ whole genome shotgun (WGS) entry which is preliminary data.</text>
</comment>
<keyword evidence="1" id="KW-0131">Cell cycle</keyword>
<dbReference type="InterPro" id="IPR027417">
    <property type="entry name" value="P-loop_NTPase"/>
</dbReference>
<dbReference type="GO" id="GO:0051301">
    <property type="term" value="P:cell division"/>
    <property type="evidence" value="ECO:0007669"/>
    <property type="project" value="UniProtKB-KW"/>
</dbReference>
<dbReference type="Pfam" id="PF13671">
    <property type="entry name" value="AAA_33"/>
    <property type="match status" value="1"/>
</dbReference>
<dbReference type="Proteomes" id="UP000195128">
    <property type="component" value="Unassembled WGS sequence"/>
</dbReference>
<evidence type="ECO:0000313" key="2">
    <source>
        <dbReference type="Proteomes" id="UP000195128"/>
    </source>
</evidence>
<name>A0A244ER23_PSESX</name>
<dbReference type="AlphaFoldDB" id="A0A244ER23"/>